<evidence type="ECO:0000313" key="2">
    <source>
        <dbReference type="Proteomes" id="UP000532010"/>
    </source>
</evidence>
<keyword evidence="2" id="KW-1185">Reference proteome</keyword>
<organism evidence="1 2">
    <name type="scientific">Microvirga lupini</name>
    <dbReference type="NCBI Taxonomy" id="420324"/>
    <lineage>
        <taxon>Bacteria</taxon>
        <taxon>Pseudomonadati</taxon>
        <taxon>Pseudomonadota</taxon>
        <taxon>Alphaproteobacteria</taxon>
        <taxon>Hyphomicrobiales</taxon>
        <taxon>Methylobacteriaceae</taxon>
        <taxon>Microvirga</taxon>
    </lineage>
</organism>
<comment type="caution">
    <text evidence="1">The sequence shown here is derived from an EMBL/GenBank/DDBJ whole genome shotgun (WGS) entry which is preliminary data.</text>
</comment>
<name>A0A7W4VPQ5_9HYPH</name>
<accession>A0A7W4VPQ5</accession>
<proteinExistence type="predicted"/>
<gene>
    <name evidence="1" type="ORF">FHR70_004039</name>
</gene>
<dbReference type="RefSeq" id="WP_183453375.1">
    <property type="nucleotide sequence ID" value="NZ_JACHWB010000006.1"/>
</dbReference>
<sequence length="112" mass="12490">MTRTPTGFDGIAMNPDEIEQRVIRAYIQLVYTPETDGTRMVTVAQIGALEARLMEIPEAQVLPGLPSCWLELYSHAKCTVVDSCGCNELDEDELDRAVELIASAQQRVRDLH</sequence>
<dbReference type="AlphaFoldDB" id="A0A7W4VPQ5"/>
<protein>
    <submittedName>
        <fullName evidence="1">Uncharacterized protein</fullName>
    </submittedName>
</protein>
<reference evidence="1 2" key="1">
    <citation type="submission" date="2020-08" db="EMBL/GenBank/DDBJ databases">
        <title>The Agave Microbiome: Exploring the role of microbial communities in plant adaptations to desert environments.</title>
        <authorList>
            <person name="Partida-Martinez L.P."/>
        </authorList>
    </citation>
    <scope>NUCLEOTIDE SEQUENCE [LARGE SCALE GENOMIC DNA]</scope>
    <source>
        <strain evidence="1 2">AT3.9</strain>
    </source>
</reference>
<dbReference type="EMBL" id="JACHWB010000006">
    <property type="protein sequence ID" value="MBB3020951.1"/>
    <property type="molecule type" value="Genomic_DNA"/>
</dbReference>
<evidence type="ECO:0000313" key="1">
    <source>
        <dbReference type="EMBL" id="MBB3020951.1"/>
    </source>
</evidence>
<dbReference type="Proteomes" id="UP000532010">
    <property type="component" value="Unassembled WGS sequence"/>
</dbReference>